<protein>
    <submittedName>
        <fullName evidence="1">Uncharacterized protein</fullName>
    </submittedName>
</protein>
<dbReference type="Proteomes" id="UP000828941">
    <property type="component" value="Chromosome 9"/>
</dbReference>
<evidence type="ECO:0000313" key="2">
    <source>
        <dbReference type="Proteomes" id="UP000828941"/>
    </source>
</evidence>
<proteinExistence type="predicted"/>
<comment type="caution">
    <text evidence="1">The sequence shown here is derived from an EMBL/GenBank/DDBJ whole genome shotgun (WGS) entry which is preliminary data.</text>
</comment>
<evidence type="ECO:0000313" key="1">
    <source>
        <dbReference type="EMBL" id="KAI4322284.1"/>
    </source>
</evidence>
<keyword evidence="2" id="KW-1185">Reference proteome</keyword>
<sequence length="612" mass="67990">MCISSSSAQHYYDSSNCSTSNNSNRGSGYTCNLSNDSCSTFLVYRANQNFQTISDISKLFSKNNSEELLHINNLASSSQLLKPGKEVLLPVTCSCSVDQFYQVNLTYKTPERTTFSEVACGVFEGLLKNHTLVEENLPLVNNLEAGSVLHVPLRCACLDNFTSGKGVKYLVTYPIMKGDEPAKLCQKFRISSEDFWAVNTLTHWDSLFPDTTVLIPLTDTTIRIYDVPDSPPPASEFPSTIPGERKQEATKPVQLYIVGSIIGLLLLLTLMLACGIYMKGLRRWKRENLMAFTVTNSPNSSSPTRSSPRSTQTGRTSSTSCLSPDLLVGIKYCLFNYSLEELKRATKDFSEENKIGGSTYKGLVNDIEVMIKKVRFEDTRPVIDLHSKINHINIVSLQGVCYGEGDFSWSYLVFELPENGNLRDCLSDLCNPLHWQRRTQIAFDIATGLHYLHCCASPSYTHMNISSRIIFITGNWRAKLADIGMASAEIEKPVKGNDRTENHKGWVAPEYLLHGSVCEKVDIFAFGVVLLELISARDNIGEKSFKDSIGFLGSANERGCFEGLRGLMDPNLNDYPLAEALCLAVLAKACLADDPQHRPTMDDIMKVLGRVA</sequence>
<accession>A0ACB9MFQ3</accession>
<organism evidence="1 2">
    <name type="scientific">Bauhinia variegata</name>
    <name type="common">Purple orchid tree</name>
    <name type="synonym">Phanera variegata</name>
    <dbReference type="NCBI Taxonomy" id="167791"/>
    <lineage>
        <taxon>Eukaryota</taxon>
        <taxon>Viridiplantae</taxon>
        <taxon>Streptophyta</taxon>
        <taxon>Embryophyta</taxon>
        <taxon>Tracheophyta</taxon>
        <taxon>Spermatophyta</taxon>
        <taxon>Magnoliopsida</taxon>
        <taxon>eudicotyledons</taxon>
        <taxon>Gunneridae</taxon>
        <taxon>Pentapetalae</taxon>
        <taxon>rosids</taxon>
        <taxon>fabids</taxon>
        <taxon>Fabales</taxon>
        <taxon>Fabaceae</taxon>
        <taxon>Cercidoideae</taxon>
        <taxon>Cercideae</taxon>
        <taxon>Bauhiniinae</taxon>
        <taxon>Bauhinia</taxon>
    </lineage>
</organism>
<reference evidence="1 2" key="1">
    <citation type="journal article" date="2022" name="DNA Res.">
        <title>Chromosomal-level genome assembly of the orchid tree Bauhinia variegata (Leguminosae; Cercidoideae) supports the allotetraploid origin hypothesis of Bauhinia.</title>
        <authorList>
            <person name="Zhong Y."/>
            <person name="Chen Y."/>
            <person name="Zheng D."/>
            <person name="Pang J."/>
            <person name="Liu Y."/>
            <person name="Luo S."/>
            <person name="Meng S."/>
            <person name="Qian L."/>
            <person name="Wei D."/>
            <person name="Dai S."/>
            <person name="Zhou R."/>
        </authorList>
    </citation>
    <scope>NUCLEOTIDE SEQUENCE [LARGE SCALE GENOMIC DNA]</scope>
    <source>
        <strain evidence="1">BV-YZ2020</strain>
    </source>
</reference>
<name>A0ACB9MFQ3_BAUVA</name>
<dbReference type="EMBL" id="CM039434">
    <property type="protein sequence ID" value="KAI4322284.1"/>
    <property type="molecule type" value="Genomic_DNA"/>
</dbReference>
<gene>
    <name evidence="1" type="ORF">L6164_021995</name>
</gene>